<dbReference type="EMBL" id="BARV01008417">
    <property type="protein sequence ID" value="GAI03651.1"/>
    <property type="molecule type" value="Genomic_DNA"/>
</dbReference>
<comment type="caution">
    <text evidence="2">The sequence shown here is derived from an EMBL/GenBank/DDBJ whole genome shotgun (WGS) entry which is preliminary data.</text>
</comment>
<dbReference type="CDD" id="cd06257">
    <property type="entry name" value="DnaJ"/>
    <property type="match status" value="1"/>
</dbReference>
<evidence type="ECO:0000313" key="2">
    <source>
        <dbReference type="EMBL" id="GAI03651.1"/>
    </source>
</evidence>
<sequence length="132" mass="14793">MVTKSGARQVKRALRNTDDILYILTGKRLKHVAGRVVNTFGEDMAKKVTNFFAGPEEEELPPDSPYYILGIHPDAMDIVVKASFRALARKYHPDVNPSDESAEERFKQINNAYDAIMKERKAAAEAKKDAPS</sequence>
<dbReference type="PROSITE" id="PS50076">
    <property type="entry name" value="DNAJ_2"/>
    <property type="match status" value="1"/>
</dbReference>
<dbReference type="PANTHER" id="PTHR24074">
    <property type="entry name" value="CO-CHAPERONE PROTEIN DJLA"/>
    <property type="match status" value="1"/>
</dbReference>
<dbReference type="Pfam" id="PF00226">
    <property type="entry name" value="DnaJ"/>
    <property type="match status" value="1"/>
</dbReference>
<dbReference type="InterPro" id="IPR001623">
    <property type="entry name" value="DnaJ_domain"/>
</dbReference>
<name>X1LCS6_9ZZZZ</name>
<organism evidence="2">
    <name type="scientific">marine sediment metagenome</name>
    <dbReference type="NCBI Taxonomy" id="412755"/>
    <lineage>
        <taxon>unclassified sequences</taxon>
        <taxon>metagenomes</taxon>
        <taxon>ecological metagenomes</taxon>
    </lineage>
</organism>
<gene>
    <name evidence="2" type="ORF">S06H3_16927</name>
</gene>
<feature type="domain" description="J" evidence="1">
    <location>
        <begin position="64"/>
        <end position="132"/>
    </location>
</feature>
<dbReference type="SUPFAM" id="SSF46565">
    <property type="entry name" value="Chaperone J-domain"/>
    <property type="match status" value="1"/>
</dbReference>
<reference evidence="2" key="1">
    <citation type="journal article" date="2014" name="Front. Microbiol.">
        <title>High frequency of phylogenetically diverse reductive dehalogenase-homologous genes in deep subseafloor sedimentary metagenomes.</title>
        <authorList>
            <person name="Kawai M."/>
            <person name="Futagami T."/>
            <person name="Toyoda A."/>
            <person name="Takaki Y."/>
            <person name="Nishi S."/>
            <person name="Hori S."/>
            <person name="Arai W."/>
            <person name="Tsubouchi T."/>
            <person name="Morono Y."/>
            <person name="Uchiyama I."/>
            <person name="Ito T."/>
            <person name="Fujiyama A."/>
            <person name="Inagaki F."/>
            <person name="Takami H."/>
        </authorList>
    </citation>
    <scope>NUCLEOTIDE SEQUENCE</scope>
    <source>
        <strain evidence="2">Expedition CK06-06</strain>
    </source>
</reference>
<protein>
    <recommendedName>
        <fullName evidence="1">J domain-containing protein</fullName>
    </recommendedName>
</protein>
<dbReference type="PRINTS" id="PR00625">
    <property type="entry name" value="JDOMAIN"/>
</dbReference>
<proteinExistence type="predicted"/>
<accession>X1LCS6</accession>
<dbReference type="SMART" id="SM00271">
    <property type="entry name" value="DnaJ"/>
    <property type="match status" value="1"/>
</dbReference>
<dbReference type="Gene3D" id="1.10.287.110">
    <property type="entry name" value="DnaJ domain"/>
    <property type="match status" value="1"/>
</dbReference>
<dbReference type="InterPro" id="IPR050817">
    <property type="entry name" value="DjlA_DnaK_co-chaperone"/>
</dbReference>
<evidence type="ECO:0000259" key="1">
    <source>
        <dbReference type="PROSITE" id="PS50076"/>
    </source>
</evidence>
<dbReference type="AlphaFoldDB" id="X1LCS6"/>
<dbReference type="InterPro" id="IPR036869">
    <property type="entry name" value="J_dom_sf"/>
</dbReference>